<dbReference type="PANTHER" id="PTHR21468:SF1">
    <property type="entry name" value="COILED-COIL DOMAIN-CONTAINING PROTEIN 83"/>
    <property type="match status" value="1"/>
</dbReference>
<dbReference type="RefSeq" id="XP_020665092.2">
    <property type="nucleotide sequence ID" value="XM_020809433.2"/>
</dbReference>
<dbReference type="AlphaFoldDB" id="A0A6J0UWK8"/>
<evidence type="ECO:0000313" key="3">
    <source>
        <dbReference type="Proteomes" id="UP001652642"/>
    </source>
</evidence>
<dbReference type="Proteomes" id="UP001652642">
    <property type="component" value="Chromosome 3"/>
</dbReference>
<feature type="coiled-coil region" evidence="1">
    <location>
        <begin position="152"/>
        <end position="259"/>
    </location>
</feature>
<protein>
    <submittedName>
        <fullName evidence="4 5">Coiled-coil domain-containing protein 83</fullName>
    </submittedName>
</protein>
<feature type="compositionally biased region" description="Basic residues" evidence="2">
    <location>
        <begin position="1"/>
        <end position="18"/>
    </location>
</feature>
<dbReference type="GeneID" id="110087608"/>
<feature type="region of interest" description="Disordered" evidence="2">
    <location>
        <begin position="1"/>
        <end position="26"/>
    </location>
</feature>
<organism evidence="3 4">
    <name type="scientific">Pogona vitticeps</name>
    <name type="common">central bearded dragon</name>
    <dbReference type="NCBI Taxonomy" id="103695"/>
    <lineage>
        <taxon>Eukaryota</taxon>
        <taxon>Metazoa</taxon>
        <taxon>Chordata</taxon>
        <taxon>Craniata</taxon>
        <taxon>Vertebrata</taxon>
        <taxon>Euteleostomi</taxon>
        <taxon>Lepidosauria</taxon>
        <taxon>Squamata</taxon>
        <taxon>Bifurcata</taxon>
        <taxon>Unidentata</taxon>
        <taxon>Episquamata</taxon>
        <taxon>Toxicofera</taxon>
        <taxon>Iguania</taxon>
        <taxon>Acrodonta</taxon>
        <taxon>Agamidae</taxon>
        <taxon>Amphibolurinae</taxon>
        <taxon>Pogona</taxon>
    </lineage>
</organism>
<evidence type="ECO:0000256" key="1">
    <source>
        <dbReference type="SAM" id="Coils"/>
    </source>
</evidence>
<keyword evidence="3" id="KW-1185">Reference proteome</keyword>
<evidence type="ECO:0000313" key="4">
    <source>
        <dbReference type="RefSeq" id="XP_020665092.2"/>
    </source>
</evidence>
<dbReference type="RefSeq" id="XP_072849645.1">
    <property type="nucleotide sequence ID" value="XM_072993544.1"/>
</dbReference>
<dbReference type="PANTHER" id="PTHR21468">
    <property type="entry name" value="HSD9"/>
    <property type="match status" value="1"/>
</dbReference>
<evidence type="ECO:0000313" key="5">
    <source>
        <dbReference type="RefSeq" id="XP_072849644.1"/>
    </source>
</evidence>
<gene>
    <name evidence="4 5 6 7" type="primary">CCDC83</name>
</gene>
<accession>A0A6J0UWK8</accession>
<evidence type="ECO:0000313" key="6">
    <source>
        <dbReference type="RefSeq" id="XP_072849645.1"/>
    </source>
</evidence>
<evidence type="ECO:0000313" key="7">
    <source>
        <dbReference type="RefSeq" id="XP_072849646.1"/>
    </source>
</evidence>
<proteinExistence type="predicted"/>
<dbReference type="RefSeq" id="XP_072849644.1">
    <property type="nucleotide sequence ID" value="XM_072993543.1"/>
</dbReference>
<evidence type="ECO:0000256" key="2">
    <source>
        <dbReference type="SAM" id="MobiDB-lite"/>
    </source>
</evidence>
<dbReference type="RefSeq" id="XP_072849646.1">
    <property type="nucleotide sequence ID" value="XM_072993545.1"/>
</dbReference>
<sequence length="420" mass="49683">MAKEKKKKDKKEKKKKKGSQQSKDPRTYFPEALLAYQIQIKEEVIDELLREIKQLEVKNDRNKERNQHLKEEQIGHIRALFTSLKEQEKELEKIEIVTRDDVEKAMKDKWQYVKDQEKLIKDMRSQIHYIEQKLLLKQAEVDYWLAYKNVGSSEHAKQIESLEQDIKKLKEDLEEMTEYFRVALEETKEKIDKYTLKQMEQKKEWATENAVKHIDKISRREIKEYEWLKDEVAAYRKEVNDLEASVHKLEEENIYLINKLFERRLQFLNVPRKLFLTQGAGLQVSGKDLPMLGLSDYEGGQAEDDNLTSASELVLTVEEKQSEESKKNLGEEESKDDVVYLRGHPGKPFLPPILYEDTNYFKEYKDLGPLEVKLMTVVGQTMPVHEDIKEMPSKTQLEEKYDPGRSAHHITYRMIKSVFP</sequence>
<name>A0A6J0UWK8_9SAUR</name>
<dbReference type="InterPro" id="IPR026702">
    <property type="entry name" value="CCDC83"/>
</dbReference>
<dbReference type="KEGG" id="pvt:110087608"/>
<reference evidence="4 5" key="1">
    <citation type="submission" date="2025-05" db="UniProtKB">
        <authorList>
            <consortium name="RefSeq"/>
        </authorList>
    </citation>
    <scope>IDENTIFICATION</scope>
</reference>
<dbReference type="OrthoDB" id="10005859at2759"/>
<dbReference type="CTD" id="220047"/>
<feature type="region of interest" description="Disordered" evidence="2">
    <location>
        <begin position="318"/>
        <end position="337"/>
    </location>
</feature>
<keyword evidence="1" id="KW-0175">Coiled coil</keyword>